<accession>Q0UQ28</accession>
<gene>
    <name evidence="2" type="ORF">SNOG_06136</name>
</gene>
<dbReference type="HOGENOM" id="CLU_2688631_0_0_1"/>
<evidence type="ECO:0000313" key="2">
    <source>
        <dbReference type="EMBL" id="EAT85967.1"/>
    </source>
</evidence>
<organism evidence="2 3">
    <name type="scientific">Phaeosphaeria nodorum (strain SN15 / ATCC MYA-4574 / FGSC 10173)</name>
    <name type="common">Glume blotch fungus</name>
    <name type="synonym">Parastagonospora nodorum</name>
    <dbReference type="NCBI Taxonomy" id="321614"/>
    <lineage>
        <taxon>Eukaryota</taxon>
        <taxon>Fungi</taxon>
        <taxon>Dikarya</taxon>
        <taxon>Ascomycota</taxon>
        <taxon>Pezizomycotina</taxon>
        <taxon>Dothideomycetes</taxon>
        <taxon>Pleosporomycetidae</taxon>
        <taxon>Pleosporales</taxon>
        <taxon>Pleosporineae</taxon>
        <taxon>Phaeosphaeriaceae</taxon>
        <taxon>Parastagonospora</taxon>
    </lineage>
</organism>
<dbReference type="InParanoid" id="Q0UQ28"/>
<feature type="region of interest" description="Disordered" evidence="1">
    <location>
        <begin position="1"/>
        <end position="37"/>
    </location>
</feature>
<dbReference type="EMBL" id="CH445333">
    <property type="protein sequence ID" value="EAT85967.1"/>
    <property type="molecule type" value="Genomic_DNA"/>
</dbReference>
<feature type="compositionally biased region" description="Polar residues" evidence="1">
    <location>
        <begin position="63"/>
        <end position="74"/>
    </location>
</feature>
<sequence length="74" mass="8375">MGVDAVKPTASQGQQWCTKASDPRHEKERRGYARHEQRCKGWLQSHMDQAGITQGRRRELSVQAFTPAQATRAP</sequence>
<protein>
    <submittedName>
        <fullName evidence="2">Uncharacterized protein</fullName>
    </submittedName>
</protein>
<reference evidence="3" key="1">
    <citation type="journal article" date="2007" name="Plant Cell">
        <title>Dothideomycete-plant interactions illuminated by genome sequencing and EST analysis of the wheat pathogen Stagonospora nodorum.</title>
        <authorList>
            <person name="Hane J.K."/>
            <person name="Lowe R.G."/>
            <person name="Solomon P.S."/>
            <person name="Tan K.C."/>
            <person name="Schoch C.L."/>
            <person name="Spatafora J.W."/>
            <person name="Crous P.W."/>
            <person name="Kodira C."/>
            <person name="Birren B.W."/>
            <person name="Galagan J.E."/>
            <person name="Torriani S.F."/>
            <person name="McDonald B.A."/>
            <person name="Oliver R.P."/>
        </authorList>
    </citation>
    <scope>NUCLEOTIDE SEQUENCE [LARGE SCALE GENOMIC DNA]</scope>
    <source>
        <strain evidence="3">SN15 / ATCC MYA-4574 / FGSC 10173</strain>
    </source>
</reference>
<proteinExistence type="predicted"/>
<dbReference type="KEGG" id="pno:SNOG_06136"/>
<dbReference type="AlphaFoldDB" id="Q0UQ28"/>
<name>Q0UQ28_PHANO</name>
<feature type="compositionally biased region" description="Polar residues" evidence="1">
    <location>
        <begin position="9"/>
        <end position="18"/>
    </location>
</feature>
<feature type="compositionally biased region" description="Basic and acidic residues" evidence="1">
    <location>
        <begin position="21"/>
        <end position="37"/>
    </location>
</feature>
<evidence type="ECO:0000256" key="1">
    <source>
        <dbReference type="SAM" id="MobiDB-lite"/>
    </source>
</evidence>
<evidence type="ECO:0000313" key="3">
    <source>
        <dbReference type="Proteomes" id="UP000001055"/>
    </source>
</evidence>
<dbReference type="GeneID" id="5973399"/>
<dbReference type="Proteomes" id="UP000001055">
    <property type="component" value="Unassembled WGS sequence"/>
</dbReference>
<feature type="region of interest" description="Disordered" evidence="1">
    <location>
        <begin position="52"/>
        <end position="74"/>
    </location>
</feature>
<dbReference type="RefSeq" id="XP_001796520.1">
    <property type="nucleotide sequence ID" value="XM_001796468.1"/>
</dbReference>